<keyword evidence="7" id="KW-1185">Reference proteome</keyword>
<reference evidence="6 7" key="1">
    <citation type="journal article" date="2019" name="Sci. Rep.">
        <title>Comparative genomics of chytrid fungi reveal insights into the obligate biotrophic and pathogenic lifestyle of Synchytrium endobioticum.</title>
        <authorList>
            <person name="van de Vossenberg B.T.L.H."/>
            <person name="Warris S."/>
            <person name="Nguyen H.D.T."/>
            <person name="van Gent-Pelzer M.P.E."/>
            <person name="Joly D.L."/>
            <person name="van de Geest H.C."/>
            <person name="Bonants P.J.M."/>
            <person name="Smith D.S."/>
            <person name="Levesque C.A."/>
            <person name="van der Lee T.A.J."/>
        </authorList>
    </citation>
    <scope>NUCLEOTIDE SEQUENCE [LARGE SCALE GENOMIC DNA]</scope>
    <source>
        <strain evidence="6 7">JEL517</strain>
    </source>
</reference>
<evidence type="ECO:0000256" key="3">
    <source>
        <dbReference type="ARBA" id="ARBA00022574"/>
    </source>
</evidence>
<dbReference type="PANTHER" id="PTHR12442">
    <property type="entry name" value="DYNEIN INTERMEDIATE CHAIN"/>
    <property type="match status" value="1"/>
</dbReference>
<dbReference type="GeneID" id="42005849"/>
<dbReference type="SUPFAM" id="SSF50978">
    <property type="entry name" value="WD40 repeat-like"/>
    <property type="match status" value="1"/>
</dbReference>
<comment type="caution">
    <text evidence="6">The sequence shown here is derived from an EMBL/GenBank/DDBJ whole genome shotgun (WGS) entry which is preliminary data.</text>
</comment>
<dbReference type="RefSeq" id="XP_031023467.1">
    <property type="nucleotide sequence ID" value="XM_031170552.1"/>
</dbReference>
<dbReference type="EMBL" id="QEAO01000033">
    <property type="protein sequence ID" value="TPX32217.1"/>
    <property type="molecule type" value="Genomic_DNA"/>
</dbReference>
<evidence type="ECO:0000256" key="5">
    <source>
        <dbReference type="SAM" id="MobiDB-lite"/>
    </source>
</evidence>
<comment type="subcellular location">
    <subcellularLocation>
        <location evidence="1">Cytoplasm</location>
    </subcellularLocation>
</comment>
<feature type="region of interest" description="Disordered" evidence="5">
    <location>
        <begin position="31"/>
        <end position="56"/>
    </location>
</feature>
<keyword evidence="4" id="KW-0677">Repeat</keyword>
<dbReference type="GO" id="GO:0097014">
    <property type="term" value="C:ciliary plasm"/>
    <property type="evidence" value="ECO:0007669"/>
    <property type="project" value="TreeGrafter"/>
</dbReference>
<organism evidence="6 7">
    <name type="scientific">Synchytrium microbalum</name>
    <dbReference type="NCBI Taxonomy" id="1806994"/>
    <lineage>
        <taxon>Eukaryota</taxon>
        <taxon>Fungi</taxon>
        <taxon>Fungi incertae sedis</taxon>
        <taxon>Chytridiomycota</taxon>
        <taxon>Chytridiomycota incertae sedis</taxon>
        <taxon>Chytridiomycetes</taxon>
        <taxon>Synchytriales</taxon>
        <taxon>Synchytriaceae</taxon>
        <taxon>Synchytrium</taxon>
    </lineage>
</organism>
<keyword evidence="2" id="KW-0963">Cytoplasm</keyword>
<sequence>MLAFTSSQPRSVDIGSIWQRPKTVLDLSTQTTPRSFTHDETQTNSNLHSSTQTDLQPNQPQNIRLDVHQQQKLVAFLDKAERDVSSQLLRNLQSRAFDGFEVKWEDDVDTNSKLYELCDPHMDEDSEVTGLSWSHSGTTLAASYGRRDHAAWCTHQGRISTWTLSSRRVVTDKPTFSAQVSTCVMCIAYHPEQPTIIAGGTFHGQVIIWDTNKTENPVIGTSGDGELAHHESVSYVAWIPSARSNTYDLLTASTEGKILIYSFSNDLAFPVAGSRIMLANVARVEKSLSKVKANLPVGITALALQQTVGNAVDTVIVGTETGFVLKCGAAGTRISDKNEDAPLSNPIIFGFNSHLGPVNSISCSPFHRNLFLTCGNDREVRLYTALQPNPILTFEPSSMDLSCAAWSNTRPAVYAVGSADGHTYFYDLSKSTTTPTSTLQLTQLDKKPKTRITFLAFSNKPSDMFASGDASGHVHVWQLSSNLSREAMGEMWTLDLLSSQ</sequence>
<accession>A0A507BT57</accession>
<evidence type="ECO:0000256" key="2">
    <source>
        <dbReference type="ARBA" id="ARBA00022490"/>
    </source>
</evidence>
<keyword evidence="3" id="KW-0853">WD repeat</keyword>
<gene>
    <name evidence="6" type="ORF">SmJEL517_g04624</name>
</gene>
<dbReference type="InterPro" id="IPR036322">
    <property type="entry name" value="WD40_repeat_dom_sf"/>
</dbReference>
<dbReference type="InterPro" id="IPR015943">
    <property type="entry name" value="WD40/YVTN_repeat-like_dom_sf"/>
</dbReference>
<dbReference type="GO" id="GO:0005868">
    <property type="term" value="C:cytoplasmic dynein complex"/>
    <property type="evidence" value="ECO:0007669"/>
    <property type="project" value="TreeGrafter"/>
</dbReference>
<evidence type="ECO:0000313" key="6">
    <source>
        <dbReference type="EMBL" id="TPX32217.1"/>
    </source>
</evidence>
<proteinExistence type="predicted"/>
<dbReference type="Proteomes" id="UP000319731">
    <property type="component" value="Unassembled WGS sequence"/>
</dbReference>
<dbReference type="SMART" id="SM00320">
    <property type="entry name" value="WD40"/>
    <property type="match status" value="6"/>
</dbReference>
<dbReference type="PANTHER" id="PTHR12442:SF26">
    <property type="entry name" value="CYTOPLASMIC DYNEIN 2 INTERMEDIATE CHAIN 2"/>
    <property type="match status" value="1"/>
</dbReference>
<dbReference type="Pfam" id="PF00400">
    <property type="entry name" value="WD40"/>
    <property type="match status" value="2"/>
</dbReference>
<evidence type="ECO:0000256" key="4">
    <source>
        <dbReference type="ARBA" id="ARBA00022737"/>
    </source>
</evidence>
<dbReference type="InterPro" id="IPR001680">
    <property type="entry name" value="WD40_rpt"/>
</dbReference>
<dbReference type="GO" id="GO:0045504">
    <property type="term" value="F:dynein heavy chain binding"/>
    <property type="evidence" value="ECO:0007669"/>
    <property type="project" value="TreeGrafter"/>
</dbReference>
<evidence type="ECO:0000256" key="1">
    <source>
        <dbReference type="ARBA" id="ARBA00004496"/>
    </source>
</evidence>
<dbReference type="GO" id="GO:0045503">
    <property type="term" value="F:dynein light chain binding"/>
    <property type="evidence" value="ECO:0007669"/>
    <property type="project" value="TreeGrafter"/>
</dbReference>
<dbReference type="InterPro" id="IPR050687">
    <property type="entry name" value="Dynein_IC"/>
</dbReference>
<name>A0A507BT57_9FUNG</name>
<dbReference type="OrthoDB" id="366230at2759"/>
<dbReference type="AlphaFoldDB" id="A0A507BT57"/>
<dbReference type="GO" id="GO:0042073">
    <property type="term" value="P:intraciliary transport"/>
    <property type="evidence" value="ECO:0007669"/>
    <property type="project" value="TreeGrafter"/>
</dbReference>
<evidence type="ECO:0000313" key="7">
    <source>
        <dbReference type="Proteomes" id="UP000319731"/>
    </source>
</evidence>
<dbReference type="STRING" id="1806994.A0A507BT57"/>
<dbReference type="Gene3D" id="2.130.10.10">
    <property type="entry name" value="YVTN repeat-like/Quinoprotein amine dehydrogenase"/>
    <property type="match status" value="2"/>
</dbReference>
<feature type="compositionally biased region" description="Polar residues" evidence="5">
    <location>
        <begin position="42"/>
        <end position="56"/>
    </location>
</feature>
<protein>
    <submittedName>
        <fullName evidence="6">Uncharacterized protein</fullName>
    </submittedName>
</protein>